<accession>A0A2H3P7G7</accession>
<dbReference type="Proteomes" id="UP000221024">
    <property type="component" value="Unassembled WGS sequence"/>
</dbReference>
<dbReference type="SUPFAM" id="SSF52980">
    <property type="entry name" value="Restriction endonuclease-like"/>
    <property type="match status" value="1"/>
</dbReference>
<feature type="region of interest" description="Disordered" evidence="1">
    <location>
        <begin position="1"/>
        <end position="42"/>
    </location>
</feature>
<dbReference type="RefSeq" id="WP_098061530.1">
    <property type="nucleotide sequence ID" value="NZ_PDEP01000003.1"/>
</dbReference>
<dbReference type="CDD" id="cd06260">
    <property type="entry name" value="DUF820-like"/>
    <property type="match status" value="1"/>
</dbReference>
<dbReference type="Gene3D" id="3.90.1570.10">
    <property type="entry name" value="tt1808, chain A"/>
    <property type="match status" value="1"/>
</dbReference>
<name>A0A2H3P7G7_9BACT</name>
<comment type="caution">
    <text evidence="3">The sequence shown here is derived from an EMBL/GenBank/DDBJ whole genome shotgun (WGS) entry which is preliminary data.</text>
</comment>
<dbReference type="InterPro" id="IPR008538">
    <property type="entry name" value="Uma2"/>
</dbReference>
<feature type="domain" description="Putative restriction endonuclease" evidence="2">
    <location>
        <begin position="40"/>
        <end position="160"/>
    </location>
</feature>
<evidence type="ECO:0000313" key="4">
    <source>
        <dbReference type="Proteomes" id="UP000221024"/>
    </source>
</evidence>
<evidence type="ECO:0000256" key="1">
    <source>
        <dbReference type="SAM" id="MobiDB-lite"/>
    </source>
</evidence>
<feature type="compositionally biased region" description="Low complexity" evidence="1">
    <location>
        <begin position="1"/>
        <end position="32"/>
    </location>
</feature>
<keyword evidence="4" id="KW-1185">Reference proteome</keyword>
<organism evidence="3 4">
    <name type="scientific">Longimonas halophila</name>
    <dbReference type="NCBI Taxonomy" id="1469170"/>
    <lineage>
        <taxon>Bacteria</taxon>
        <taxon>Pseudomonadati</taxon>
        <taxon>Rhodothermota</taxon>
        <taxon>Rhodothermia</taxon>
        <taxon>Rhodothermales</taxon>
        <taxon>Salisaetaceae</taxon>
        <taxon>Longimonas</taxon>
    </lineage>
</organism>
<dbReference type="OrthoDB" id="952185at2"/>
<dbReference type="InterPro" id="IPR011335">
    <property type="entry name" value="Restrct_endonuc-II-like"/>
</dbReference>
<dbReference type="PANTHER" id="PTHR34107:SF4">
    <property type="entry name" value="SLL1222 PROTEIN"/>
    <property type="match status" value="1"/>
</dbReference>
<dbReference type="EMBL" id="PDEP01000003">
    <property type="protein sequence ID" value="PEN08488.1"/>
    <property type="molecule type" value="Genomic_DNA"/>
</dbReference>
<evidence type="ECO:0000313" key="3">
    <source>
        <dbReference type="EMBL" id="PEN08488.1"/>
    </source>
</evidence>
<evidence type="ECO:0000259" key="2">
    <source>
        <dbReference type="Pfam" id="PF05685"/>
    </source>
</evidence>
<dbReference type="Pfam" id="PF05685">
    <property type="entry name" value="Uma2"/>
    <property type="match status" value="1"/>
</dbReference>
<dbReference type="InterPro" id="IPR012296">
    <property type="entry name" value="Nuclease_put_TT1808"/>
</dbReference>
<reference evidence="3 4" key="1">
    <citation type="submission" date="2017-10" db="EMBL/GenBank/DDBJ databases">
        <title>Draft genome of Longimonas halophila.</title>
        <authorList>
            <person name="Goh K.M."/>
            <person name="Shamsir M.S."/>
            <person name="Lim S.W."/>
        </authorList>
    </citation>
    <scope>NUCLEOTIDE SEQUENCE [LARGE SCALE GENOMIC DNA]</scope>
    <source>
        <strain evidence="3 4">KCTC 42399</strain>
    </source>
</reference>
<dbReference type="PANTHER" id="PTHR34107">
    <property type="entry name" value="SLL0198 PROTEIN-RELATED"/>
    <property type="match status" value="1"/>
</dbReference>
<gene>
    <name evidence="3" type="ORF">CRI93_05105</name>
</gene>
<proteinExistence type="predicted"/>
<protein>
    <recommendedName>
        <fullName evidence="2">Putative restriction endonuclease domain-containing protein</fullName>
    </recommendedName>
</protein>
<dbReference type="AlphaFoldDB" id="A0A2H3P7G7"/>
<sequence>MPAPDVDAPRAPAESLSEAASAEDARSESTSTYEQERGKPLPSLNHGHLQFLLSLAFGPHRDEYTVASELTLQLGDVRLTPDLCVFRKRKITFAHDTTRVSEPPLLAVEIVSPSQSTQDVADKIHDMLDAGVESCWLVQPAMQTITVYTDSAKPRTLDRGTLTDPATDIEVDVDELFSGE</sequence>